<dbReference type="FunFam" id="3.40.50.300:FF:000502">
    <property type="entry name" value="Apoptotic protease-activating factor 1"/>
    <property type="match status" value="1"/>
</dbReference>
<dbReference type="InterPro" id="IPR011029">
    <property type="entry name" value="DEATH-like_dom_sf"/>
</dbReference>
<dbReference type="Pfam" id="PF00619">
    <property type="entry name" value="CARD"/>
    <property type="match status" value="1"/>
</dbReference>
<feature type="repeat" description="WD" evidence="9">
    <location>
        <begin position="961"/>
        <end position="1005"/>
    </location>
</feature>
<dbReference type="PRINTS" id="PR00320">
    <property type="entry name" value="GPROTEINBRPT"/>
</dbReference>
<dbReference type="Pfam" id="PF00400">
    <property type="entry name" value="WD40"/>
    <property type="match status" value="9"/>
</dbReference>
<evidence type="ECO:0000256" key="5">
    <source>
        <dbReference type="ARBA" id="ARBA00022737"/>
    </source>
</evidence>
<dbReference type="InterPro" id="IPR001680">
    <property type="entry name" value="WD40_rpt"/>
</dbReference>
<dbReference type="PANTHER" id="PTHR22845">
    <property type="entry name" value="APOPTOTIC PROTEASE-ACTIVATING FACTOR 1"/>
    <property type="match status" value="1"/>
</dbReference>
<organism evidence="11 12">
    <name type="scientific">Oreochromis niloticus</name>
    <name type="common">Nile tilapia</name>
    <name type="synonym">Tilapia nilotica</name>
    <dbReference type="NCBI Taxonomy" id="8128"/>
    <lineage>
        <taxon>Eukaryota</taxon>
        <taxon>Metazoa</taxon>
        <taxon>Chordata</taxon>
        <taxon>Craniata</taxon>
        <taxon>Vertebrata</taxon>
        <taxon>Euteleostomi</taxon>
        <taxon>Actinopterygii</taxon>
        <taxon>Neopterygii</taxon>
        <taxon>Teleostei</taxon>
        <taxon>Neoteleostei</taxon>
        <taxon>Acanthomorphata</taxon>
        <taxon>Ovalentaria</taxon>
        <taxon>Cichlomorphae</taxon>
        <taxon>Cichliformes</taxon>
        <taxon>Cichlidae</taxon>
        <taxon>African cichlids</taxon>
        <taxon>Pseudocrenilabrinae</taxon>
        <taxon>Oreochromini</taxon>
        <taxon>Oreochromis</taxon>
    </lineage>
</organism>
<evidence type="ECO:0000256" key="3">
    <source>
        <dbReference type="ARBA" id="ARBA00022574"/>
    </source>
</evidence>
<dbReference type="GO" id="GO:0005524">
    <property type="term" value="F:ATP binding"/>
    <property type="evidence" value="ECO:0007669"/>
    <property type="project" value="UniProtKB-KW"/>
</dbReference>
<dbReference type="InterPro" id="IPR036388">
    <property type="entry name" value="WH-like_DNA-bd_sf"/>
</dbReference>
<dbReference type="CDD" id="cd00200">
    <property type="entry name" value="WD40"/>
    <property type="match status" value="2"/>
</dbReference>
<evidence type="ECO:0000259" key="10">
    <source>
        <dbReference type="PROSITE" id="PS50209"/>
    </source>
</evidence>
<feature type="repeat" description="WD" evidence="9">
    <location>
        <begin position="737"/>
        <end position="778"/>
    </location>
</feature>
<keyword evidence="6" id="KW-0547">Nucleotide-binding</keyword>
<feature type="domain" description="CARD" evidence="10">
    <location>
        <begin position="3"/>
        <end position="88"/>
    </location>
</feature>
<dbReference type="Pfam" id="PF21296">
    <property type="entry name" value="WHD_APAF1"/>
    <property type="match status" value="1"/>
</dbReference>
<dbReference type="InterPro" id="IPR001315">
    <property type="entry name" value="CARD"/>
</dbReference>
<dbReference type="PROSITE" id="PS50294">
    <property type="entry name" value="WD_REPEATS_REGION"/>
    <property type="match status" value="6"/>
</dbReference>
<dbReference type="Gene3D" id="3.40.50.300">
    <property type="entry name" value="P-loop containing nucleotide triphosphate hydrolases"/>
    <property type="match status" value="1"/>
</dbReference>
<evidence type="ECO:0000313" key="12">
    <source>
        <dbReference type="Proteomes" id="UP000005207"/>
    </source>
</evidence>
<feature type="repeat" description="WD" evidence="9">
    <location>
        <begin position="648"/>
        <end position="689"/>
    </location>
</feature>
<dbReference type="InterPro" id="IPR042197">
    <property type="entry name" value="Apaf_helical"/>
</dbReference>
<dbReference type="PROSITE" id="PS50209">
    <property type="entry name" value="CARD"/>
    <property type="match status" value="1"/>
</dbReference>
<dbReference type="PANTHER" id="PTHR22845:SF5">
    <property type="entry name" value="APOPTOTIC PROTEASE-ACTIVATING FACTOR 1"/>
    <property type="match status" value="1"/>
</dbReference>
<dbReference type="InterPro" id="IPR020472">
    <property type="entry name" value="WD40_PAC1"/>
</dbReference>
<dbReference type="FunFam" id="1.25.40.370:FF:000001">
    <property type="entry name" value="Apoptotic protease-activating factor 1"/>
    <property type="match status" value="1"/>
</dbReference>
<gene>
    <name evidence="11" type="primary">APAF1</name>
    <name evidence="11" type="synonym">apaf1</name>
</gene>
<sequence>MALEEGARSCLLRFRLKLEEDIKPTYLMDHMISDGVMTVDEEERIRTQDQAGALIELLLRKDNLTYISFYNALVKEAYDDLASLLHRDLPHISLNPHKGSSDGSSRLSEGGIPQRPVVFVNRPELVNRAREKLYRLQKDPGWITVFGMAGSGKSVLAAEAVRDHGIIEDCFPGGVHWLSIGQVDKPDLLVKVQSLCFRLEQSLDSQLLHRPPNSLDEAKERLRFLMLRRYPRSLLILDDIWDSTVLKVFDIHCRVLLTTRNRSLTDSVSGAKHEVEVESGLDENKALEILALYTRIKLQALPEEARSIVKECKGSPLVVSLIGALLREKPNRWRYYLRQLQMKQFKRIRKSSSYDYDALDQAMAASIEVLPDEHRDLYKDLTVLQKDVKIPAKVLSVLWDLEPEEVEDILEEFVNKSLLFMDNNSKPYLYYLHDLQIDFLLEQNRTQLESLHTKVVRQYQQHYRDGPPTSGDKESLYWIQYLTYHMAKANLTQELYSLMFSLNWVITKAKIMGPAHLINDYVEYGFILDQENSEVRSQFQEFLSLNGHQLEQRPFPDVVQLALSQPPNSEVYKQARVQAQNRTKAGKLYFDLVNKSGVDNLSRLVIHPHQGSIYSACFSQDGTKIASCGASKTLKVFKSTSGEKLMEIPAHDDEVLCCAFSPDGRLLATCSSDRKVKVWNGERAMLLRTFEEEHEEQVNHCQFTNTSGRLLLATCSNDNIQNVKLWNLNKPSSQNTMFGHFEPVNHCCFSPDDKYLSTSSNDGTLKVFEVSSANEWKTIYVSDIFTDNKEDVFVKCSTWTADGKRIICAARNAVLVFDVETSDMLFEIRTSRMSTVQYCHACPTSNLLAIAFSNYAVELWDLEANKKMADCSGHLSWVQRVQFSLDGSQLLSCSDDQTIRVRLSVCEKATVPSGKLLATLQGHTKTVLHCQFSQNGQTLITSSEDATIRVWEWQSGKCKVLHGHKEQVRCFSLLSNSPNDSRLLSWSFDGTVKVWDTESGEKLQDIEAHHGTILSCHVSPDGCFFATTSTDKTAKLWHCESWQCAYTLIGHKECVRSCRFSWDSQHLATGDDNGEIRLWSVKDGSLLKVCSQESKDGMDSLHGGWVTDLHFSPDNSLLVSTGGYIKWWEVKTGKALQTFYTTGSALKKIHVSSDFSTFVTIDNIGILYILQRVV</sequence>
<dbReference type="Gene3D" id="1.10.8.430">
    <property type="entry name" value="Helical domain of apoptotic protease-activating factors"/>
    <property type="match status" value="1"/>
</dbReference>
<dbReference type="InterPro" id="IPR015943">
    <property type="entry name" value="WD40/YVTN_repeat-like_dom_sf"/>
</dbReference>
<reference evidence="12" key="1">
    <citation type="submission" date="2012-01" db="EMBL/GenBank/DDBJ databases">
        <title>The Genome Sequence of Oreochromis niloticus (Nile Tilapia).</title>
        <authorList>
            <consortium name="Broad Institute Genome Assembly Team"/>
            <consortium name="Broad Institute Sequencing Platform"/>
            <person name="Di Palma F."/>
            <person name="Johnson J."/>
            <person name="Lander E.S."/>
            <person name="Lindblad-Toh K."/>
        </authorList>
    </citation>
    <scope>NUCLEOTIDE SEQUENCE [LARGE SCALE GENOMIC DNA]</scope>
</reference>
<dbReference type="Proteomes" id="UP000005207">
    <property type="component" value="Linkage group LG17"/>
</dbReference>
<keyword evidence="12" id="KW-1185">Reference proteome</keyword>
<dbReference type="Ensembl" id="ENSONIT00000039144.1">
    <property type="protein sequence ID" value="ENSONIP00000052283.1"/>
    <property type="gene ID" value="ENSONIG00000011426.2"/>
</dbReference>
<dbReference type="GO" id="GO:0005829">
    <property type="term" value="C:cytosol"/>
    <property type="evidence" value="ECO:0007669"/>
    <property type="project" value="UniProtKB-ARBA"/>
</dbReference>
<dbReference type="Gene3D" id="1.25.40.370">
    <property type="match status" value="1"/>
</dbReference>
<protein>
    <recommendedName>
        <fullName evidence="8">Apoptotic protease-activating factor 1</fullName>
    </recommendedName>
</protein>
<dbReference type="GO" id="GO:0043531">
    <property type="term" value="F:ADP binding"/>
    <property type="evidence" value="ECO:0007669"/>
    <property type="project" value="InterPro"/>
</dbReference>
<feature type="repeat" description="WD" evidence="9">
    <location>
        <begin position="1048"/>
        <end position="1089"/>
    </location>
</feature>
<dbReference type="InterPro" id="IPR048975">
    <property type="entry name" value="WHD_APAF1"/>
</dbReference>
<proteinExistence type="predicted"/>
<evidence type="ECO:0000256" key="9">
    <source>
        <dbReference type="PROSITE-ProRule" id="PRU00221"/>
    </source>
</evidence>
<dbReference type="GO" id="GO:0006915">
    <property type="term" value="P:apoptotic process"/>
    <property type="evidence" value="ECO:0007669"/>
    <property type="project" value="UniProtKB-KW"/>
</dbReference>
<dbReference type="FunFam" id="1.10.8.430:FF:000001">
    <property type="entry name" value="Apoptotic protease-activating factor 1"/>
    <property type="match status" value="1"/>
</dbReference>
<dbReference type="InterPro" id="IPR002182">
    <property type="entry name" value="NB-ARC"/>
</dbReference>
<dbReference type="Pfam" id="PF17908">
    <property type="entry name" value="APAF1_C"/>
    <property type="match status" value="1"/>
</dbReference>
<evidence type="ECO:0000256" key="8">
    <source>
        <dbReference type="ARBA" id="ARBA00073202"/>
    </source>
</evidence>
<dbReference type="Pfam" id="PF00931">
    <property type="entry name" value="NB-ARC"/>
    <property type="match status" value="1"/>
</dbReference>
<feature type="repeat" description="WD" evidence="9">
    <location>
        <begin position="920"/>
        <end position="961"/>
    </location>
</feature>
<name>A0A669CV83_ORENI</name>
<evidence type="ECO:0000256" key="7">
    <source>
        <dbReference type="ARBA" id="ARBA00022840"/>
    </source>
</evidence>
<accession>A0A669CV83</accession>
<evidence type="ECO:0000256" key="4">
    <source>
        <dbReference type="ARBA" id="ARBA00022703"/>
    </source>
</evidence>
<reference evidence="11" key="3">
    <citation type="submission" date="2025-09" db="UniProtKB">
        <authorList>
            <consortium name="Ensembl"/>
        </authorList>
    </citation>
    <scope>IDENTIFICATION</scope>
</reference>
<evidence type="ECO:0000256" key="1">
    <source>
        <dbReference type="ARBA" id="ARBA00004496"/>
    </source>
</evidence>
<evidence type="ECO:0000256" key="6">
    <source>
        <dbReference type="ARBA" id="ARBA00022741"/>
    </source>
</evidence>
<dbReference type="Gene3D" id="1.10.10.10">
    <property type="entry name" value="Winged helix-like DNA-binding domain superfamily/Winged helix DNA-binding domain"/>
    <property type="match status" value="1"/>
</dbReference>
<dbReference type="Gene3D" id="2.130.10.10">
    <property type="entry name" value="YVTN repeat-like/Quinoprotein amine dehydrogenase"/>
    <property type="match status" value="2"/>
</dbReference>
<dbReference type="FunFam" id="2.130.10.10:FF:000135">
    <property type="entry name" value="Apoptotic protease-activating factor 1"/>
    <property type="match status" value="1"/>
</dbReference>
<evidence type="ECO:0000313" key="11">
    <source>
        <dbReference type="Ensembl" id="ENSONIP00000052283.1"/>
    </source>
</evidence>
<dbReference type="PROSITE" id="PS50082">
    <property type="entry name" value="WD_REPEATS_2"/>
    <property type="match status" value="6"/>
</dbReference>
<keyword evidence="2" id="KW-0963">Cytoplasm</keyword>
<dbReference type="PRINTS" id="PR00364">
    <property type="entry name" value="DISEASERSIST"/>
</dbReference>
<dbReference type="InterPro" id="IPR036322">
    <property type="entry name" value="WD40_repeat_dom_sf"/>
</dbReference>
<dbReference type="AlphaFoldDB" id="A0A669CV83"/>
<dbReference type="SUPFAM" id="SSF50978">
    <property type="entry name" value="WD40 repeat-like"/>
    <property type="match status" value="2"/>
</dbReference>
<keyword evidence="3 9" id="KW-0853">WD repeat</keyword>
<dbReference type="SUPFAM" id="SSF47986">
    <property type="entry name" value="DEATH domain"/>
    <property type="match status" value="1"/>
</dbReference>
<feature type="repeat" description="WD" evidence="9">
    <location>
        <begin position="1006"/>
        <end position="1047"/>
    </location>
</feature>
<keyword evidence="4" id="KW-0053">Apoptosis</keyword>
<dbReference type="SUPFAM" id="SSF52540">
    <property type="entry name" value="P-loop containing nucleoside triphosphate hydrolases"/>
    <property type="match status" value="1"/>
</dbReference>
<dbReference type="SMART" id="SM00320">
    <property type="entry name" value="WD40"/>
    <property type="match status" value="12"/>
</dbReference>
<evidence type="ECO:0000256" key="2">
    <source>
        <dbReference type="ARBA" id="ARBA00022490"/>
    </source>
</evidence>
<keyword evidence="7" id="KW-0067">ATP-binding</keyword>
<dbReference type="InterPro" id="IPR041452">
    <property type="entry name" value="APAF1_C"/>
</dbReference>
<reference evidence="11" key="2">
    <citation type="submission" date="2025-08" db="UniProtKB">
        <authorList>
            <consortium name="Ensembl"/>
        </authorList>
    </citation>
    <scope>IDENTIFICATION</scope>
</reference>
<comment type="subcellular location">
    <subcellularLocation>
        <location evidence="1">Cytoplasm</location>
    </subcellularLocation>
</comment>
<dbReference type="Gene3D" id="1.10.533.10">
    <property type="entry name" value="Death Domain, Fas"/>
    <property type="match status" value="1"/>
</dbReference>
<keyword evidence="5" id="KW-0677">Repeat</keyword>
<dbReference type="GeneTree" id="ENSGT00940000157710"/>
<dbReference type="GO" id="GO:0042981">
    <property type="term" value="P:regulation of apoptotic process"/>
    <property type="evidence" value="ECO:0007669"/>
    <property type="project" value="InterPro"/>
</dbReference>
<dbReference type="InterPro" id="IPR027417">
    <property type="entry name" value="P-loop_NTPase"/>
</dbReference>